<sequence length="351" mass="38488">MVMLLTSETFVLRGPQEDGGLDIAVTRYCPGASAPATSATGDRVSLLFLHGVSYHKETWIPTIEHLFDLQATTPQSGFAVIEAWAIDSPSHGQSAILNDARLLSHPQGITAHEVARAVQVFLKSGLIAGNLLVGVAHSASVSVISLSTLGYKTGNLPYSSLILVEPPIMTRKVFARATKKGKAWELLVEMAKTRKDIWPSREAARDWMSKRLPWNSWTPRCLDLLVEYALRDLPTATYPDQTDGVTLCCTRDHEAAGYIYHQDGFDSLDRLGDICPMIPVHCIFGEKEDVVPNFVKAGFVDARQGRKMASITTVPNAGHLVVEENPDGLAEAIWATMQGSWRSKTGIMYKL</sequence>
<dbReference type="InterPro" id="IPR029058">
    <property type="entry name" value="AB_hydrolase_fold"/>
</dbReference>
<evidence type="ECO:0000259" key="1">
    <source>
        <dbReference type="Pfam" id="PF12697"/>
    </source>
</evidence>
<dbReference type="Gene3D" id="3.40.50.1820">
    <property type="entry name" value="alpha/beta hydrolase"/>
    <property type="match status" value="1"/>
</dbReference>
<name>A0A371DFK0_9APHY</name>
<dbReference type="EMBL" id="KZ857395">
    <property type="protein sequence ID" value="RDX51320.1"/>
    <property type="molecule type" value="Genomic_DNA"/>
</dbReference>
<evidence type="ECO:0000313" key="2">
    <source>
        <dbReference type="EMBL" id="RDX51320.1"/>
    </source>
</evidence>
<organism evidence="2 3">
    <name type="scientific">Lentinus brumalis</name>
    <dbReference type="NCBI Taxonomy" id="2498619"/>
    <lineage>
        <taxon>Eukaryota</taxon>
        <taxon>Fungi</taxon>
        <taxon>Dikarya</taxon>
        <taxon>Basidiomycota</taxon>
        <taxon>Agaricomycotina</taxon>
        <taxon>Agaricomycetes</taxon>
        <taxon>Polyporales</taxon>
        <taxon>Polyporaceae</taxon>
        <taxon>Lentinus</taxon>
    </lineage>
</organism>
<reference evidence="2 3" key="1">
    <citation type="journal article" date="2018" name="Biotechnol. Biofuels">
        <title>Integrative visual omics of the white-rot fungus Polyporus brumalis exposes the biotechnological potential of its oxidative enzymes for delignifying raw plant biomass.</title>
        <authorList>
            <person name="Miyauchi S."/>
            <person name="Rancon A."/>
            <person name="Drula E."/>
            <person name="Hage H."/>
            <person name="Chaduli D."/>
            <person name="Favel A."/>
            <person name="Grisel S."/>
            <person name="Henrissat B."/>
            <person name="Herpoel-Gimbert I."/>
            <person name="Ruiz-Duenas F.J."/>
            <person name="Chevret D."/>
            <person name="Hainaut M."/>
            <person name="Lin J."/>
            <person name="Wang M."/>
            <person name="Pangilinan J."/>
            <person name="Lipzen A."/>
            <person name="Lesage-Meessen L."/>
            <person name="Navarro D."/>
            <person name="Riley R."/>
            <person name="Grigoriev I.V."/>
            <person name="Zhou S."/>
            <person name="Raouche S."/>
            <person name="Rosso M.N."/>
        </authorList>
    </citation>
    <scope>NUCLEOTIDE SEQUENCE [LARGE SCALE GENOMIC DNA]</scope>
    <source>
        <strain evidence="2 3">BRFM 1820</strain>
    </source>
</reference>
<dbReference type="AlphaFoldDB" id="A0A371DFK0"/>
<dbReference type="OrthoDB" id="94039at2759"/>
<gene>
    <name evidence="2" type="ORF">OH76DRAFT_323940</name>
</gene>
<proteinExistence type="predicted"/>
<dbReference type="Proteomes" id="UP000256964">
    <property type="component" value="Unassembled WGS sequence"/>
</dbReference>
<feature type="domain" description="AB hydrolase-1" evidence="1">
    <location>
        <begin position="46"/>
        <end position="332"/>
    </location>
</feature>
<dbReference type="SUPFAM" id="SSF53474">
    <property type="entry name" value="alpha/beta-Hydrolases"/>
    <property type="match status" value="1"/>
</dbReference>
<dbReference type="InterPro" id="IPR000073">
    <property type="entry name" value="AB_hydrolase_1"/>
</dbReference>
<protein>
    <submittedName>
        <fullName evidence="2">Alpha/beta-hydrolase</fullName>
    </submittedName>
</protein>
<dbReference type="Pfam" id="PF12697">
    <property type="entry name" value="Abhydrolase_6"/>
    <property type="match status" value="1"/>
</dbReference>
<evidence type="ECO:0000313" key="3">
    <source>
        <dbReference type="Proteomes" id="UP000256964"/>
    </source>
</evidence>
<accession>A0A371DFK0</accession>
<keyword evidence="3" id="KW-1185">Reference proteome</keyword>